<evidence type="ECO:0000313" key="2">
    <source>
        <dbReference type="EMBL" id="SLM34773.1"/>
    </source>
</evidence>
<proteinExistence type="predicted"/>
<feature type="compositionally biased region" description="Polar residues" evidence="1">
    <location>
        <begin position="626"/>
        <end position="640"/>
    </location>
</feature>
<keyword evidence="3" id="KW-1185">Reference proteome</keyword>
<dbReference type="Proteomes" id="UP000192927">
    <property type="component" value="Unassembled WGS sequence"/>
</dbReference>
<organism evidence="2 3">
    <name type="scientific">Lasallia pustulata</name>
    <dbReference type="NCBI Taxonomy" id="136370"/>
    <lineage>
        <taxon>Eukaryota</taxon>
        <taxon>Fungi</taxon>
        <taxon>Dikarya</taxon>
        <taxon>Ascomycota</taxon>
        <taxon>Pezizomycotina</taxon>
        <taxon>Lecanoromycetes</taxon>
        <taxon>OSLEUM clade</taxon>
        <taxon>Umbilicariomycetidae</taxon>
        <taxon>Umbilicariales</taxon>
        <taxon>Umbilicariaceae</taxon>
        <taxon>Lasallia</taxon>
    </lineage>
</organism>
<name>A0A1W5CV82_9LECA</name>
<evidence type="ECO:0000256" key="1">
    <source>
        <dbReference type="SAM" id="MobiDB-lite"/>
    </source>
</evidence>
<protein>
    <submittedName>
        <fullName evidence="2">Integrase and r domain-containing protein</fullName>
    </submittedName>
</protein>
<feature type="region of interest" description="Disordered" evidence="1">
    <location>
        <begin position="96"/>
        <end position="117"/>
    </location>
</feature>
<reference evidence="3" key="1">
    <citation type="submission" date="2017-03" db="EMBL/GenBank/DDBJ databases">
        <authorList>
            <person name="Sharma R."/>
            <person name="Thines M."/>
        </authorList>
    </citation>
    <scope>NUCLEOTIDE SEQUENCE [LARGE SCALE GENOMIC DNA]</scope>
</reference>
<feature type="compositionally biased region" description="Polar residues" evidence="1">
    <location>
        <begin position="505"/>
        <end position="514"/>
    </location>
</feature>
<feature type="compositionally biased region" description="Polar residues" evidence="1">
    <location>
        <begin position="546"/>
        <end position="567"/>
    </location>
</feature>
<feature type="region of interest" description="Disordered" evidence="1">
    <location>
        <begin position="728"/>
        <end position="763"/>
    </location>
</feature>
<evidence type="ECO:0000313" key="3">
    <source>
        <dbReference type="Proteomes" id="UP000192927"/>
    </source>
</evidence>
<dbReference type="EMBL" id="FWEW01000405">
    <property type="protein sequence ID" value="SLM34773.1"/>
    <property type="molecule type" value="Genomic_DNA"/>
</dbReference>
<feature type="compositionally biased region" description="Low complexity" evidence="1">
    <location>
        <begin position="746"/>
        <end position="763"/>
    </location>
</feature>
<dbReference type="AlphaFoldDB" id="A0A1W5CV82"/>
<feature type="compositionally biased region" description="Polar residues" evidence="1">
    <location>
        <begin position="732"/>
        <end position="745"/>
    </location>
</feature>
<sequence>MDKNEGKSMEECLQLFIKDLRHLQHDLDMELRTDKFIHNKLVNACQELPACQYACFKSANSLAGLINDLRSSIATYQKSHSESSQAFFTDRRYHKQYGRPQPHSSSYGRQRYNSQDGGKKKCFVCNEPGCWSTKHSKEECEESKKKFKERFSQRFAQRFDRHANHYIADYEGSPNSETEDDLDDAMEALIINIESPPTTPVQEKAEGFFCSSGAIYQAEAKTSDLANRSLDHAITGTSPVTGNDNSESNPFAYTTSNRYTSKEFYGVMIDTGASKRSTAGYGQYLAYKKINNIPVDISKAGAVHVQFANRLRLVLERSGHGDNLNKKTLEHLIKYCSHCQKHGKLPGRFKFILRDDVNFNYSIIVDIMYIDNSPILHIVDEATRFQAAKWLSNISAKHTWDILRLCWIDVYIGPPDYIIHDAATSKPVKLASEEQLPELRESIIALGHQFHWFVISGIPNAKILKETDHLCIKIIYQYYSYDPPSEPTGRSRSSRRNCREGSVIPISSTGSSVVETLGPKFPTNGYNSPHRNSSLSNYHKVPALSIPQTSPETDAPTTEPSQSSTASPLEKEPRPVTDSTSVETHQLIVNLPTKEASALEEAIHLAGIEEENLEEERETIRDGKQRATSHNRLSTEEVSGSHTIEERELLIQEASLAQEKADIKVRLLRKARDEYDRKEFARGLSGKRNQLAVEQNLEKEQRLLEQQRLEQADVKQDRLEQERLDQRAEGSLQEQPHFNMSNQEGSSNPRSSGLPSSSNHPFSGNAFSAEQIRVLSQLFDEKLRLSANLQGPPRPPGAPGPAGPILHMSTPASFQASDLGFFHPDVPESYGTGNVIFNLKETIYQEVYTFIKRVEDYALLVGEEKVAENLSTCLRGNALNWYLQELDDFTRQAL</sequence>
<feature type="region of interest" description="Disordered" evidence="1">
    <location>
        <begin position="609"/>
        <end position="640"/>
    </location>
</feature>
<feature type="compositionally biased region" description="Polar residues" evidence="1">
    <location>
        <begin position="102"/>
        <end position="116"/>
    </location>
</feature>
<accession>A0A1W5CV82</accession>
<feature type="compositionally biased region" description="Polar residues" evidence="1">
    <location>
        <begin position="524"/>
        <end position="537"/>
    </location>
</feature>
<feature type="region of interest" description="Disordered" evidence="1">
    <location>
        <begin position="484"/>
        <end position="583"/>
    </location>
</feature>